<evidence type="ECO:0000313" key="9">
    <source>
        <dbReference type="EMBL" id="OXV09536.1"/>
    </source>
</evidence>
<reference evidence="9 10" key="1">
    <citation type="journal article" date="2015" name="Environ. Microbiol.">
        <title>Metagenome sequence of Elaphomyces granulatus from sporocarp tissue reveals Ascomycota ectomycorrhizal fingerprints of genome expansion and a Proteobacteria-rich microbiome.</title>
        <authorList>
            <person name="Quandt C.A."/>
            <person name="Kohler A."/>
            <person name="Hesse C.N."/>
            <person name="Sharpton T.J."/>
            <person name="Martin F."/>
            <person name="Spatafora J.W."/>
        </authorList>
    </citation>
    <scope>NUCLEOTIDE SEQUENCE [LARGE SCALE GENOMIC DNA]</scope>
    <source>
        <strain evidence="9 10">OSC145934</strain>
    </source>
</reference>
<dbReference type="GO" id="GO:0005634">
    <property type="term" value="C:nucleus"/>
    <property type="evidence" value="ECO:0007669"/>
    <property type="project" value="UniProtKB-SubCell"/>
</dbReference>
<dbReference type="SMART" id="SM00355">
    <property type="entry name" value="ZnF_C2H2"/>
    <property type="match status" value="2"/>
</dbReference>
<evidence type="ECO:0000256" key="6">
    <source>
        <dbReference type="ARBA" id="ARBA00023242"/>
    </source>
</evidence>
<dbReference type="SUPFAM" id="SSF57667">
    <property type="entry name" value="beta-beta-alpha zinc fingers"/>
    <property type="match status" value="1"/>
</dbReference>
<dbReference type="PANTHER" id="PTHR40626:SF11">
    <property type="entry name" value="ZINC FINGER PROTEIN YPR022C"/>
    <property type="match status" value="1"/>
</dbReference>
<evidence type="ECO:0000256" key="7">
    <source>
        <dbReference type="PROSITE-ProRule" id="PRU00042"/>
    </source>
</evidence>
<evidence type="ECO:0000313" key="10">
    <source>
        <dbReference type="Proteomes" id="UP000243515"/>
    </source>
</evidence>
<dbReference type="Proteomes" id="UP000243515">
    <property type="component" value="Unassembled WGS sequence"/>
</dbReference>
<dbReference type="InterPro" id="IPR059095">
    <property type="entry name" value="Znf_C2H2_17_2nd"/>
</dbReference>
<evidence type="ECO:0000256" key="1">
    <source>
        <dbReference type="ARBA" id="ARBA00004123"/>
    </source>
</evidence>
<evidence type="ECO:0000259" key="8">
    <source>
        <dbReference type="PROSITE" id="PS50157"/>
    </source>
</evidence>
<dbReference type="PANTHER" id="PTHR40626">
    <property type="entry name" value="MIP31509P"/>
    <property type="match status" value="1"/>
</dbReference>
<dbReference type="GO" id="GO:0008270">
    <property type="term" value="F:zinc ion binding"/>
    <property type="evidence" value="ECO:0007669"/>
    <property type="project" value="UniProtKB-KW"/>
</dbReference>
<keyword evidence="4 7" id="KW-0863">Zinc-finger</keyword>
<keyword evidence="2" id="KW-0479">Metal-binding</keyword>
<dbReference type="EMBL" id="NPHW01003478">
    <property type="protein sequence ID" value="OXV09536.1"/>
    <property type="molecule type" value="Genomic_DNA"/>
</dbReference>
<sequence>MTDENIEHSLHNLFTNVEPPSELNVMPNNVAGEDPNHSILGMTVPSLVTKKKYICPVETCKHKTFSRKADLERHSLAHTGERPFQCRFEGCNRVGKRAFTRRDKLVDHQRKVHKATRDERRACHLIASMASSNLEVQNS</sequence>
<evidence type="ECO:0000256" key="5">
    <source>
        <dbReference type="ARBA" id="ARBA00022833"/>
    </source>
</evidence>
<keyword evidence="10" id="KW-1185">Reference proteome</keyword>
<comment type="subcellular location">
    <subcellularLocation>
        <location evidence="1">Nucleus</location>
    </subcellularLocation>
</comment>
<name>A0A232LZL0_9EURO</name>
<dbReference type="OrthoDB" id="10018191at2759"/>
<dbReference type="PROSITE" id="PS50157">
    <property type="entry name" value="ZINC_FINGER_C2H2_2"/>
    <property type="match status" value="1"/>
</dbReference>
<comment type="caution">
    <text evidence="9">The sequence shown here is derived from an EMBL/GenBank/DDBJ whole genome shotgun (WGS) entry which is preliminary data.</text>
</comment>
<protein>
    <recommendedName>
        <fullName evidence="8">C2H2-type domain-containing protein</fullName>
    </recommendedName>
</protein>
<dbReference type="Pfam" id="PF26176">
    <property type="entry name" value="zf_C2H2_17_2"/>
    <property type="match status" value="1"/>
</dbReference>
<proteinExistence type="predicted"/>
<keyword evidence="5" id="KW-0862">Zinc</keyword>
<dbReference type="InterPro" id="IPR051059">
    <property type="entry name" value="VerF-like"/>
</dbReference>
<evidence type="ECO:0000256" key="3">
    <source>
        <dbReference type="ARBA" id="ARBA00022737"/>
    </source>
</evidence>
<dbReference type="GO" id="GO:0000978">
    <property type="term" value="F:RNA polymerase II cis-regulatory region sequence-specific DNA binding"/>
    <property type="evidence" value="ECO:0007669"/>
    <property type="project" value="InterPro"/>
</dbReference>
<gene>
    <name evidence="9" type="ORF">Egran_02701</name>
</gene>
<keyword evidence="6" id="KW-0539">Nucleus</keyword>
<dbReference type="InterPro" id="IPR013087">
    <property type="entry name" value="Znf_C2H2_type"/>
</dbReference>
<organism evidence="9 10">
    <name type="scientific">Elaphomyces granulatus</name>
    <dbReference type="NCBI Taxonomy" id="519963"/>
    <lineage>
        <taxon>Eukaryota</taxon>
        <taxon>Fungi</taxon>
        <taxon>Dikarya</taxon>
        <taxon>Ascomycota</taxon>
        <taxon>Pezizomycotina</taxon>
        <taxon>Eurotiomycetes</taxon>
        <taxon>Eurotiomycetidae</taxon>
        <taxon>Eurotiales</taxon>
        <taxon>Elaphomycetaceae</taxon>
        <taxon>Elaphomyces</taxon>
    </lineage>
</organism>
<keyword evidence="3" id="KW-0677">Repeat</keyword>
<evidence type="ECO:0000256" key="4">
    <source>
        <dbReference type="ARBA" id="ARBA00022771"/>
    </source>
</evidence>
<dbReference type="InterPro" id="IPR036236">
    <property type="entry name" value="Znf_C2H2_sf"/>
</dbReference>
<dbReference type="GO" id="GO:0000785">
    <property type="term" value="C:chromatin"/>
    <property type="evidence" value="ECO:0007669"/>
    <property type="project" value="TreeGrafter"/>
</dbReference>
<dbReference type="GO" id="GO:0000981">
    <property type="term" value="F:DNA-binding transcription factor activity, RNA polymerase II-specific"/>
    <property type="evidence" value="ECO:0007669"/>
    <property type="project" value="InterPro"/>
</dbReference>
<evidence type="ECO:0000256" key="2">
    <source>
        <dbReference type="ARBA" id="ARBA00022723"/>
    </source>
</evidence>
<accession>A0A232LZL0</accession>
<dbReference type="Gene3D" id="3.30.160.60">
    <property type="entry name" value="Classic Zinc Finger"/>
    <property type="match status" value="2"/>
</dbReference>
<dbReference type="AlphaFoldDB" id="A0A232LZL0"/>
<feature type="domain" description="C2H2-type" evidence="8">
    <location>
        <begin position="53"/>
        <end position="83"/>
    </location>
</feature>